<dbReference type="GO" id="GO:0008664">
    <property type="term" value="F:RNA 2',3'-cyclic 3'-phosphodiesterase activity"/>
    <property type="evidence" value="ECO:0007669"/>
    <property type="project" value="InterPro"/>
</dbReference>
<dbReference type="Pfam" id="PF13563">
    <property type="entry name" value="2_5_RNA_ligase2"/>
    <property type="match status" value="1"/>
</dbReference>
<accession>A0A382Y209</accession>
<dbReference type="GO" id="GO:0004113">
    <property type="term" value="F:2',3'-cyclic-nucleotide 3'-phosphodiesterase activity"/>
    <property type="evidence" value="ECO:0007669"/>
    <property type="project" value="InterPro"/>
</dbReference>
<dbReference type="EMBL" id="UINC01172305">
    <property type="protein sequence ID" value="SVD77316.1"/>
    <property type="molecule type" value="Genomic_DNA"/>
</dbReference>
<evidence type="ECO:0000256" key="1">
    <source>
        <dbReference type="ARBA" id="ARBA00022801"/>
    </source>
</evidence>
<dbReference type="Gene3D" id="3.90.1140.10">
    <property type="entry name" value="Cyclic phosphodiesterase"/>
    <property type="match status" value="1"/>
</dbReference>
<proteinExistence type="inferred from homology"/>
<keyword evidence="1" id="KW-0378">Hydrolase</keyword>
<dbReference type="SUPFAM" id="SSF55144">
    <property type="entry name" value="LigT-like"/>
    <property type="match status" value="1"/>
</dbReference>
<evidence type="ECO:0008006" key="3">
    <source>
        <dbReference type="Google" id="ProtNLM"/>
    </source>
</evidence>
<evidence type="ECO:0000313" key="2">
    <source>
        <dbReference type="EMBL" id="SVD77316.1"/>
    </source>
</evidence>
<dbReference type="PANTHER" id="PTHR35561:SF1">
    <property type="entry name" value="RNA 2',3'-CYCLIC PHOSPHODIESTERASE"/>
    <property type="match status" value="1"/>
</dbReference>
<reference evidence="2" key="1">
    <citation type="submission" date="2018-05" db="EMBL/GenBank/DDBJ databases">
        <authorList>
            <person name="Lanie J.A."/>
            <person name="Ng W.-L."/>
            <person name="Kazmierczak K.M."/>
            <person name="Andrzejewski T.M."/>
            <person name="Davidsen T.M."/>
            <person name="Wayne K.J."/>
            <person name="Tettelin H."/>
            <person name="Glass J.I."/>
            <person name="Rusch D."/>
            <person name="Podicherti R."/>
            <person name="Tsui H.-C.T."/>
            <person name="Winkler M.E."/>
        </authorList>
    </citation>
    <scope>NUCLEOTIDE SEQUENCE</scope>
</reference>
<protein>
    <recommendedName>
        <fullName evidence="3">Phosphoesterase HXTX domain-containing protein</fullName>
    </recommendedName>
</protein>
<dbReference type="InterPro" id="IPR009097">
    <property type="entry name" value="Cyclic_Pdiesterase"/>
</dbReference>
<sequence>MTSESKIRIFIAFRVDRTITKLANETIRHLKDAYRKEFRAVEPSGFHITLIYLGDIEHGLMLSINKEITDICDRHPPIRFSVKGLGVFPNWSNPSVLWLRAIDPKRKMESLRKDIVKAIRNFDFQKTDSIFRPHITLGRFRRKPKAADIYELENIAALLEQNELLSCMATNLFVLESTPTSRGVLYRPISEFNLTG</sequence>
<dbReference type="InterPro" id="IPR004175">
    <property type="entry name" value="RNA_CPDase"/>
</dbReference>
<dbReference type="PANTHER" id="PTHR35561">
    <property type="entry name" value="RNA 2',3'-CYCLIC PHOSPHODIESTERASE"/>
    <property type="match status" value="1"/>
</dbReference>
<organism evidence="2">
    <name type="scientific">marine metagenome</name>
    <dbReference type="NCBI Taxonomy" id="408172"/>
    <lineage>
        <taxon>unclassified sequences</taxon>
        <taxon>metagenomes</taxon>
        <taxon>ecological metagenomes</taxon>
    </lineage>
</organism>
<dbReference type="NCBIfam" id="TIGR02258">
    <property type="entry name" value="2_5_ligase"/>
    <property type="match status" value="1"/>
</dbReference>
<gene>
    <name evidence="2" type="ORF">METZ01_LOCUS430170</name>
</gene>
<name>A0A382Y209_9ZZZZ</name>
<dbReference type="HAMAP" id="MF_01940">
    <property type="entry name" value="RNA_CPDase"/>
    <property type="match status" value="1"/>
</dbReference>
<dbReference type="AlphaFoldDB" id="A0A382Y209"/>